<dbReference type="EMBL" id="FZNM01000010">
    <property type="protein sequence ID" value="SNR59024.1"/>
    <property type="molecule type" value="Genomic_DNA"/>
</dbReference>
<feature type="signal peptide" evidence="1">
    <location>
        <begin position="1"/>
        <end position="19"/>
    </location>
</feature>
<reference evidence="3 5" key="3">
    <citation type="submission" date="2019-02" db="EMBL/GenBank/DDBJ databases">
        <authorList>
            <person name="Zhang G."/>
        </authorList>
    </citation>
    <scope>NUCLEOTIDE SEQUENCE [LARGE SCALE GENOMIC DNA]</scope>
    <source>
        <strain evidence="3 5">CMB17</strain>
    </source>
</reference>
<protein>
    <submittedName>
        <fullName evidence="2">Uncharacterized protein</fullName>
    </submittedName>
</protein>
<accession>A0A238XL27</accession>
<evidence type="ECO:0000313" key="4">
    <source>
        <dbReference type="Proteomes" id="UP000198409"/>
    </source>
</evidence>
<dbReference type="Proteomes" id="UP000198409">
    <property type="component" value="Unassembled WGS sequence"/>
</dbReference>
<feature type="chain" id="PRO_5013325842" evidence="1">
    <location>
        <begin position="20"/>
        <end position="114"/>
    </location>
</feature>
<evidence type="ECO:0000256" key="1">
    <source>
        <dbReference type="SAM" id="SignalP"/>
    </source>
</evidence>
<proteinExistence type="predicted"/>
<dbReference type="Proteomes" id="UP000292859">
    <property type="component" value="Unassembled WGS sequence"/>
</dbReference>
<name>A0A238XL27_9RHOB</name>
<keyword evidence="1" id="KW-0732">Signal</keyword>
<evidence type="ECO:0000313" key="5">
    <source>
        <dbReference type="Proteomes" id="UP000292859"/>
    </source>
</evidence>
<dbReference type="OrthoDB" id="7874348at2"/>
<evidence type="ECO:0000313" key="2">
    <source>
        <dbReference type="EMBL" id="SNR59024.1"/>
    </source>
</evidence>
<reference evidence="4" key="1">
    <citation type="submission" date="2017-06" db="EMBL/GenBank/DDBJ databases">
        <authorList>
            <person name="Varghese N."/>
            <person name="Submissions S."/>
        </authorList>
    </citation>
    <scope>NUCLEOTIDE SEQUENCE [LARGE SCALE GENOMIC DNA]</scope>
    <source>
        <strain evidence="4">DSM 26170</strain>
    </source>
</reference>
<reference evidence="2" key="2">
    <citation type="submission" date="2017-06" db="EMBL/GenBank/DDBJ databases">
        <authorList>
            <person name="Kim H.J."/>
            <person name="Triplett B.A."/>
        </authorList>
    </citation>
    <scope>NUCLEOTIDE SEQUENCE [LARGE SCALE GENOMIC DNA]</scope>
    <source>
        <strain evidence="2">DSM 26170</strain>
    </source>
</reference>
<evidence type="ECO:0000313" key="3">
    <source>
        <dbReference type="EMBL" id="TBN48559.1"/>
    </source>
</evidence>
<sequence length="114" mass="12598">MFWKSLMPAICFLPMIASVGMTQPMNVTTAEEFNSQVVGKSLVHAEGGQVVINASGQITGVIRGEPITASKWIWDQSKFCRAFQTANNDFPSECQNVVINGNTVRFGRTEWTIQ</sequence>
<dbReference type="RefSeq" id="WP_131023367.1">
    <property type="nucleotide sequence ID" value="NZ_FZNM01000010.1"/>
</dbReference>
<dbReference type="AlphaFoldDB" id="A0A238XL27"/>
<dbReference type="EMBL" id="SIRL01000010">
    <property type="protein sequence ID" value="TBN48559.1"/>
    <property type="molecule type" value="Genomic_DNA"/>
</dbReference>
<gene>
    <name evidence="3" type="ORF">EYF88_13760</name>
    <name evidence="2" type="ORF">SAMN06265378_110108</name>
</gene>
<organism evidence="2 4">
    <name type="scientific">Paracoccus sediminis</name>
    <dbReference type="NCBI Taxonomy" id="1214787"/>
    <lineage>
        <taxon>Bacteria</taxon>
        <taxon>Pseudomonadati</taxon>
        <taxon>Pseudomonadota</taxon>
        <taxon>Alphaproteobacteria</taxon>
        <taxon>Rhodobacterales</taxon>
        <taxon>Paracoccaceae</taxon>
        <taxon>Paracoccus</taxon>
    </lineage>
</organism>
<keyword evidence="5" id="KW-1185">Reference proteome</keyword>